<keyword evidence="3" id="KW-1185">Reference proteome</keyword>
<feature type="compositionally biased region" description="Polar residues" evidence="1">
    <location>
        <begin position="150"/>
        <end position="159"/>
    </location>
</feature>
<organism evidence="2 3">
    <name type="scientific">Streptomyces buecherae</name>
    <dbReference type="NCBI Taxonomy" id="2763006"/>
    <lineage>
        <taxon>Bacteria</taxon>
        <taxon>Bacillati</taxon>
        <taxon>Actinomycetota</taxon>
        <taxon>Actinomycetes</taxon>
        <taxon>Kitasatosporales</taxon>
        <taxon>Streptomycetaceae</taxon>
        <taxon>Streptomyces</taxon>
    </lineage>
</organism>
<dbReference type="SUPFAM" id="SSF50494">
    <property type="entry name" value="Trypsin-like serine proteases"/>
    <property type="match status" value="1"/>
</dbReference>
<dbReference type="AlphaFoldDB" id="A0A7H8NA32"/>
<evidence type="ECO:0000313" key="2">
    <source>
        <dbReference type="EMBL" id="QKW51380.1"/>
    </source>
</evidence>
<feature type="region of interest" description="Disordered" evidence="1">
    <location>
        <begin position="475"/>
        <end position="496"/>
    </location>
</feature>
<dbReference type="RefSeq" id="WP_176163100.1">
    <property type="nucleotide sequence ID" value="NZ_CP054929.1"/>
</dbReference>
<evidence type="ECO:0000256" key="1">
    <source>
        <dbReference type="SAM" id="MobiDB-lite"/>
    </source>
</evidence>
<evidence type="ECO:0000313" key="3">
    <source>
        <dbReference type="Proteomes" id="UP000509303"/>
    </source>
</evidence>
<feature type="region of interest" description="Disordered" evidence="1">
    <location>
        <begin position="149"/>
        <end position="173"/>
    </location>
</feature>
<dbReference type="Proteomes" id="UP000509303">
    <property type="component" value="Chromosome"/>
</dbReference>
<dbReference type="InterPro" id="IPR009003">
    <property type="entry name" value="Peptidase_S1_PA"/>
</dbReference>
<protein>
    <submittedName>
        <fullName evidence="2">Uncharacterized protein</fullName>
    </submittedName>
</protein>
<accession>A0A7H8NA32</accession>
<name>A0A7H8NA32_9ACTN</name>
<dbReference type="EMBL" id="CP054929">
    <property type="protein sequence ID" value="QKW51380.1"/>
    <property type="molecule type" value="Genomic_DNA"/>
</dbReference>
<sequence length="496" mass="53683">MNELKPVNQGAGPEAAALAVALRDLFQGLGVSTRRYAARRAYDSSTVSRYLSGSRVPPWEFVLNLLHDVAEERGTVPTEETIGMLRDLHNAALNSSKSPAHKVRLLERKLAEADQEARRAAARERWLEDALQDREHRVRDLQMRFHELQASATAPTSSEPPGDAAAGERADEQARLREEVRELREELARVRERHQRAEERCEQLERQLAEAEGGSAEAGEDALLPEVAHRATEATRVPGEVGPAGTAEAEVHNRFMAAPGSAPVNSVYQIGHVHGSVTVNADDWQVDEEMVAAVSVRVHDGEDHLGNGLLLDSRTVITALRVHSDPDDDLGTELYVVAAERTVRATPVETLAAPMLGRHLRRRLAPLVVLRLAEPVPVPEQPLTFDWLPRPGRQLLVSAFAVDGPYSCVLDVRGRSGDWLRVAGEVVYGLIGAPAFSRTGGLAGLVLARAEDGQSGLLLPVAALRALTSVRLEDPAAQLDDDPAGSRPGSAGPTPA</sequence>
<reference evidence="2 3" key="1">
    <citation type="submission" date="2020-06" db="EMBL/GenBank/DDBJ databases">
        <title>Genome mining for natural products.</title>
        <authorList>
            <person name="Zhang B."/>
            <person name="Shi J."/>
            <person name="Ge H."/>
        </authorList>
    </citation>
    <scope>NUCLEOTIDE SEQUENCE [LARGE SCALE GENOMIC DNA]</scope>
    <source>
        <strain evidence="2 3">NA00687</strain>
    </source>
</reference>
<proteinExistence type="predicted"/>
<gene>
    <name evidence="2" type="ORF">HUT08_19635</name>
</gene>